<dbReference type="Proteomes" id="UP000276133">
    <property type="component" value="Unassembled WGS sequence"/>
</dbReference>
<evidence type="ECO:0000313" key="1">
    <source>
        <dbReference type="EMBL" id="RNA44082.1"/>
    </source>
</evidence>
<dbReference type="EMBL" id="REGN01000157">
    <property type="protein sequence ID" value="RNA44082.1"/>
    <property type="molecule type" value="Genomic_DNA"/>
</dbReference>
<organism evidence="1 2">
    <name type="scientific">Brachionus plicatilis</name>
    <name type="common">Marine rotifer</name>
    <name type="synonym">Brachionus muelleri</name>
    <dbReference type="NCBI Taxonomy" id="10195"/>
    <lineage>
        <taxon>Eukaryota</taxon>
        <taxon>Metazoa</taxon>
        <taxon>Spiralia</taxon>
        <taxon>Gnathifera</taxon>
        <taxon>Rotifera</taxon>
        <taxon>Eurotatoria</taxon>
        <taxon>Monogononta</taxon>
        <taxon>Pseudotrocha</taxon>
        <taxon>Ploima</taxon>
        <taxon>Brachionidae</taxon>
        <taxon>Brachionus</taxon>
    </lineage>
</organism>
<comment type="caution">
    <text evidence="1">The sequence shown here is derived from an EMBL/GenBank/DDBJ whole genome shotgun (WGS) entry which is preliminary data.</text>
</comment>
<dbReference type="AlphaFoldDB" id="A0A3M7T7S4"/>
<keyword evidence="2" id="KW-1185">Reference proteome</keyword>
<proteinExistence type="predicted"/>
<reference evidence="1 2" key="1">
    <citation type="journal article" date="2018" name="Sci. Rep.">
        <title>Genomic signatures of local adaptation to the degree of environmental predictability in rotifers.</title>
        <authorList>
            <person name="Franch-Gras L."/>
            <person name="Hahn C."/>
            <person name="Garcia-Roger E.M."/>
            <person name="Carmona M.J."/>
            <person name="Serra M."/>
            <person name="Gomez A."/>
        </authorList>
    </citation>
    <scope>NUCLEOTIDE SEQUENCE [LARGE SCALE GENOMIC DNA]</scope>
    <source>
        <strain evidence="1">HYR1</strain>
    </source>
</reference>
<sequence length="64" mass="7789">MTIHSKLSQNYRPSPYYDRTKVVIKISQIIFFSFINNLKIDLNEGKIYPHNFLFFRKDCQEIFK</sequence>
<gene>
    <name evidence="1" type="ORF">BpHYR1_042633</name>
</gene>
<protein>
    <submittedName>
        <fullName evidence="1">Uncharacterized protein</fullName>
    </submittedName>
</protein>
<name>A0A3M7T7S4_BRAPC</name>
<accession>A0A3M7T7S4</accession>
<evidence type="ECO:0000313" key="2">
    <source>
        <dbReference type="Proteomes" id="UP000276133"/>
    </source>
</evidence>